<reference evidence="3" key="1">
    <citation type="submission" date="2020-06" db="EMBL/GenBank/DDBJ databases">
        <authorList>
            <consortium name="Plant Systems Biology data submission"/>
        </authorList>
    </citation>
    <scope>NUCLEOTIDE SEQUENCE</scope>
    <source>
        <strain evidence="3">D6</strain>
    </source>
</reference>
<evidence type="ECO:0000256" key="2">
    <source>
        <dbReference type="SAM" id="SignalP"/>
    </source>
</evidence>
<sequence>MTLPKASSSTILQRVTSLLLLLSSSIRTASATRVLAFKWLEGSGTCYNKFHNGNEKWDIEMNNFHVDCGNRNHGCTPGHSVMIYGDFYSNAAFESVVDVDIKACEFGSLICTPNFVETQMNVCYDLDLLDLYGNEVCNQVGNYTLQKSYTLPSNHSWWEDVAFEGLKFNIVVLIDNELECRGTFMTRVYYEYESWMGWTVGSFAVAAALFYYLRQTKQGLEYFNRNFTCLGKINLQVEEERAEEEARAAVASQTKKKIISKTTPVTVKSSTSTADDEESVTSTAYLRMLDFSPKGLAHTERMEQVRQAHFERLRKIRDSRRAASSSPPLVVPQS</sequence>
<dbReference type="AlphaFoldDB" id="A0A9N8DB53"/>
<feature type="transmembrane region" description="Helical" evidence="1">
    <location>
        <begin position="195"/>
        <end position="213"/>
    </location>
</feature>
<accession>A0A9N8DB53</accession>
<feature type="chain" id="PRO_5040404695" evidence="2">
    <location>
        <begin position="32"/>
        <end position="334"/>
    </location>
</feature>
<keyword evidence="1" id="KW-0472">Membrane</keyword>
<feature type="signal peptide" evidence="2">
    <location>
        <begin position="1"/>
        <end position="31"/>
    </location>
</feature>
<protein>
    <submittedName>
        <fullName evidence="3">Uncharacterized protein</fullName>
    </submittedName>
</protein>
<evidence type="ECO:0000256" key="1">
    <source>
        <dbReference type="SAM" id="Phobius"/>
    </source>
</evidence>
<keyword evidence="1" id="KW-1133">Transmembrane helix</keyword>
<comment type="caution">
    <text evidence="3">The sequence shown here is derived from an EMBL/GenBank/DDBJ whole genome shotgun (WGS) entry which is preliminary data.</text>
</comment>
<gene>
    <name evidence="3" type="ORF">SEMRO_21_G014660.1</name>
</gene>
<evidence type="ECO:0000313" key="4">
    <source>
        <dbReference type="Proteomes" id="UP001153069"/>
    </source>
</evidence>
<name>A0A9N8DB53_9STRA</name>
<dbReference type="Proteomes" id="UP001153069">
    <property type="component" value="Unassembled WGS sequence"/>
</dbReference>
<dbReference type="EMBL" id="CAICTM010000021">
    <property type="protein sequence ID" value="CAB9497519.1"/>
    <property type="molecule type" value="Genomic_DNA"/>
</dbReference>
<keyword evidence="2" id="KW-0732">Signal</keyword>
<organism evidence="3 4">
    <name type="scientific">Seminavis robusta</name>
    <dbReference type="NCBI Taxonomy" id="568900"/>
    <lineage>
        <taxon>Eukaryota</taxon>
        <taxon>Sar</taxon>
        <taxon>Stramenopiles</taxon>
        <taxon>Ochrophyta</taxon>
        <taxon>Bacillariophyta</taxon>
        <taxon>Bacillariophyceae</taxon>
        <taxon>Bacillariophycidae</taxon>
        <taxon>Naviculales</taxon>
        <taxon>Naviculaceae</taxon>
        <taxon>Seminavis</taxon>
    </lineage>
</organism>
<proteinExistence type="predicted"/>
<keyword evidence="1" id="KW-0812">Transmembrane</keyword>
<evidence type="ECO:0000313" key="3">
    <source>
        <dbReference type="EMBL" id="CAB9497519.1"/>
    </source>
</evidence>
<keyword evidence="4" id="KW-1185">Reference proteome</keyword>